<evidence type="ECO:0000256" key="5">
    <source>
        <dbReference type="ARBA" id="ARBA00023235"/>
    </source>
</evidence>
<reference evidence="10 11" key="1">
    <citation type="journal article" date="2014" name="Nat. Commun.">
        <title>Klebsormidium flaccidum genome reveals primary factors for plant terrestrial adaptation.</title>
        <authorList>
            <person name="Hori K."/>
            <person name="Maruyama F."/>
            <person name="Fujisawa T."/>
            <person name="Togashi T."/>
            <person name="Yamamoto N."/>
            <person name="Seo M."/>
            <person name="Sato S."/>
            <person name="Yamada T."/>
            <person name="Mori H."/>
            <person name="Tajima N."/>
            <person name="Moriyama T."/>
            <person name="Ikeuchi M."/>
            <person name="Watanabe M."/>
            <person name="Wada H."/>
            <person name="Kobayashi K."/>
            <person name="Saito M."/>
            <person name="Masuda T."/>
            <person name="Sasaki-Sekimoto Y."/>
            <person name="Mashiguchi K."/>
            <person name="Awai K."/>
            <person name="Shimojima M."/>
            <person name="Masuda S."/>
            <person name="Iwai M."/>
            <person name="Nobusawa T."/>
            <person name="Narise T."/>
            <person name="Kondo S."/>
            <person name="Saito H."/>
            <person name="Sato R."/>
            <person name="Murakawa M."/>
            <person name="Ihara Y."/>
            <person name="Oshima-Yamada Y."/>
            <person name="Ohtaka K."/>
            <person name="Satoh M."/>
            <person name="Sonobe K."/>
            <person name="Ishii M."/>
            <person name="Ohtani R."/>
            <person name="Kanamori-Sato M."/>
            <person name="Honoki R."/>
            <person name="Miyazaki D."/>
            <person name="Mochizuki H."/>
            <person name="Umetsu J."/>
            <person name="Higashi K."/>
            <person name="Shibata D."/>
            <person name="Kamiya Y."/>
            <person name="Sato N."/>
            <person name="Nakamura Y."/>
            <person name="Tabata S."/>
            <person name="Ida S."/>
            <person name="Kurokawa K."/>
            <person name="Ohta H."/>
        </authorList>
    </citation>
    <scope>NUCLEOTIDE SEQUENCE [LARGE SCALE GENOMIC DNA]</scope>
    <source>
        <strain evidence="10 11">NIES-2285</strain>
    </source>
</reference>
<evidence type="ECO:0000256" key="4">
    <source>
        <dbReference type="ARBA" id="ARBA00023054"/>
    </source>
</evidence>
<dbReference type="Proteomes" id="UP000054558">
    <property type="component" value="Unassembled WGS sequence"/>
</dbReference>
<dbReference type="InterPro" id="IPR027417">
    <property type="entry name" value="P-loop_NTPase"/>
</dbReference>
<dbReference type="Pfam" id="PF00004">
    <property type="entry name" value="AAA"/>
    <property type="match status" value="1"/>
</dbReference>
<dbReference type="InterPro" id="IPR050304">
    <property type="entry name" value="MT-severing_AAA_ATPase"/>
</dbReference>
<dbReference type="GO" id="GO:0005524">
    <property type="term" value="F:ATP binding"/>
    <property type="evidence" value="ECO:0007669"/>
    <property type="project" value="UniProtKB-KW"/>
</dbReference>
<dbReference type="EC" id="5.6.1.1" evidence="7"/>
<dbReference type="InterPro" id="IPR003959">
    <property type="entry name" value="ATPase_AAA_core"/>
</dbReference>
<dbReference type="EMBL" id="DF238472">
    <property type="protein sequence ID" value="GAQ93431.1"/>
    <property type="molecule type" value="Genomic_DNA"/>
</dbReference>
<sequence>MSQVHSKVEDMKRWKAYLKKILRRSDPTPKGNLVRFEEQITGEIMQARDDTTFKDIGGMKQVKIALTEMVILPSVRSDIYTGLRTPPRGLLLFGPPGNGKTYIARAVANEVKATFFSISATSFASSRVGDAENLLRALFTVARKKQPSLIFIDEIDSILTKRCENDQEYTRKLKTEFFVQFDGVATDKSDRVTVIAATNLPQELDDAAVRRFEKRIYVGLPDLTTRQKLLEKHLQPNIPNPRSRILDVPVERIKPVKFEHFEKAKDVIKPSVKRESLNALEKWNADFGSFPNKELD</sequence>
<dbReference type="GO" id="GO:0016887">
    <property type="term" value="F:ATP hydrolysis activity"/>
    <property type="evidence" value="ECO:0000318"/>
    <property type="project" value="GO_Central"/>
</dbReference>
<evidence type="ECO:0000256" key="3">
    <source>
        <dbReference type="ARBA" id="ARBA00022840"/>
    </source>
</evidence>
<evidence type="ECO:0000256" key="6">
    <source>
        <dbReference type="ARBA" id="ARBA00036378"/>
    </source>
</evidence>
<evidence type="ECO:0000256" key="2">
    <source>
        <dbReference type="ARBA" id="ARBA00022741"/>
    </source>
</evidence>
<dbReference type="FunFam" id="3.40.50.300:FF:001025">
    <property type="entry name" value="ATPase family, AAA domain-containing 2B"/>
    <property type="match status" value="1"/>
</dbReference>
<evidence type="ECO:0000256" key="1">
    <source>
        <dbReference type="ARBA" id="ARBA00022701"/>
    </source>
</evidence>
<organism evidence="10 11">
    <name type="scientific">Klebsormidium nitens</name>
    <name type="common">Green alga</name>
    <name type="synonym">Ulothrix nitens</name>
    <dbReference type="NCBI Taxonomy" id="105231"/>
    <lineage>
        <taxon>Eukaryota</taxon>
        <taxon>Viridiplantae</taxon>
        <taxon>Streptophyta</taxon>
        <taxon>Klebsormidiophyceae</taxon>
        <taxon>Klebsormidiales</taxon>
        <taxon>Klebsormidiaceae</taxon>
        <taxon>Klebsormidium</taxon>
    </lineage>
</organism>
<dbReference type="OrthoDB" id="10251136at2759"/>
<comment type="similarity">
    <text evidence="8">Belongs to the AAA ATPase family.</text>
</comment>
<keyword evidence="3 8" id="KW-0067">ATP-binding</keyword>
<keyword evidence="5" id="KW-0413">Isomerase</keyword>
<dbReference type="InterPro" id="IPR003960">
    <property type="entry name" value="ATPase_AAA_CS"/>
</dbReference>
<evidence type="ECO:0000256" key="8">
    <source>
        <dbReference type="RuleBase" id="RU003651"/>
    </source>
</evidence>
<accession>A0A1Y1IVK7</accession>
<keyword evidence="1" id="KW-0493">Microtubule</keyword>
<dbReference type="GO" id="GO:0005874">
    <property type="term" value="C:microtubule"/>
    <property type="evidence" value="ECO:0007669"/>
    <property type="project" value="UniProtKB-KW"/>
</dbReference>
<dbReference type="Gene3D" id="3.40.50.300">
    <property type="entry name" value="P-loop containing nucleotide triphosphate hydrolases"/>
    <property type="match status" value="1"/>
</dbReference>
<dbReference type="GO" id="GO:0005819">
    <property type="term" value="C:spindle"/>
    <property type="evidence" value="ECO:0000318"/>
    <property type="project" value="GO_Central"/>
</dbReference>
<dbReference type="AlphaFoldDB" id="A0A1Y1IVK7"/>
<dbReference type="SUPFAM" id="SSF52540">
    <property type="entry name" value="P-loop containing nucleoside triphosphate hydrolases"/>
    <property type="match status" value="1"/>
</dbReference>
<dbReference type="InterPro" id="IPR003593">
    <property type="entry name" value="AAA+_ATPase"/>
</dbReference>
<evidence type="ECO:0000259" key="9">
    <source>
        <dbReference type="SMART" id="SM00382"/>
    </source>
</evidence>
<dbReference type="PANTHER" id="PTHR23074:SF86">
    <property type="entry name" value="SPASTIN"/>
    <property type="match status" value="1"/>
</dbReference>
<keyword evidence="11" id="KW-1185">Reference proteome</keyword>
<evidence type="ECO:0000313" key="10">
    <source>
        <dbReference type="EMBL" id="GAQ93431.1"/>
    </source>
</evidence>
<dbReference type="STRING" id="105231.A0A1Y1IVK7"/>
<keyword evidence="4" id="KW-0175">Coiled coil</keyword>
<name>A0A1Y1IVK7_KLENI</name>
<dbReference type="GO" id="GO:0051013">
    <property type="term" value="P:microtubule severing"/>
    <property type="evidence" value="ECO:0000318"/>
    <property type="project" value="GO_Central"/>
</dbReference>
<gene>
    <name evidence="10" type="ORF">KFL_015230020</name>
</gene>
<evidence type="ECO:0000256" key="7">
    <source>
        <dbReference type="ARBA" id="ARBA00038871"/>
    </source>
</evidence>
<dbReference type="PANTHER" id="PTHR23074">
    <property type="entry name" value="AAA DOMAIN-CONTAINING"/>
    <property type="match status" value="1"/>
</dbReference>
<dbReference type="GO" id="GO:0008568">
    <property type="term" value="F:microtubule severing ATPase activity"/>
    <property type="evidence" value="ECO:0000318"/>
    <property type="project" value="GO_Central"/>
</dbReference>
<dbReference type="OMA" id="LCQEAIW"/>
<dbReference type="GO" id="GO:0005737">
    <property type="term" value="C:cytoplasm"/>
    <property type="evidence" value="ECO:0000318"/>
    <property type="project" value="GO_Central"/>
</dbReference>
<evidence type="ECO:0000313" key="11">
    <source>
        <dbReference type="Proteomes" id="UP000054558"/>
    </source>
</evidence>
<feature type="domain" description="AAA+ ATPase" evidence="9">
    <location>
        <begin position="86"/>
        <end position="222"/>
    </location>
</feature>
<dbReference type="PROSITE" id="PS00674">
    <property type="entry name" value="AAA"/>
    <property type="match status" value="1"/>
</dbReference>
<proteinExistence type="inferred from homology"/>
<keyword evidence="2 8" id="KW-0547">Nucleotide-binding</keyword>
<comment type="catalytic activity">
    <reaction evidence="6">
        <text>n ATP + n H2O + a microtubule = n ADP + n phosphate + (n+1) alpha/beta tubulin heterodimers.</text>
        <dbReference type="EC" id="5.6.1.1"/>
    </reaction>
</comment>
<protein>
    <recommendedName>
        <fullName evidence="7">microtubule-severing ATPase</fullName>
        <ecNumber evidence="7">5.6.1.1</ecNumber>
    </recommendedName>
</protein>
<dbReference type="SMART" id="SM00382">
    <property type="entry name" value="AAA"/>
    <property type="match status" value="1"/>
</dbReference>
<dbReference type="Gene3D" id="1.10.8.60">
    <property type="match status" value="2"/>
</dbReference>